<dbReference type="Proteomes" id="UP000235371">
    <property type="component" value="Unassembled WGS sequence"/>
</dbReference>
<dbReference type="Pfam" id="PF13961">
    <property type="entry name" value="DUF4219"/>
    <property type="match status" value="1"/>
</dbReference>
<gene>
    <name evidence="3" type="ORF">K444DRAFT_724474</name>
</gene>
<evidence type="ECO:0000313" key="3">
    <source>
        <dbReference type="EMBL" id="PMD58825.1"/>
    </source>
</evidence>
<sequence>MEDDFSVEKPRIARLTGPNYRPWSVQVRRLLISQSLWNVVSLGVEIATVEPGSIGGSGDRSDPKALGPSSDYTEVKDAKASTIIMSLCTQGALQHILLLGTAREQWDVLKALYAPLGI</sequence>
<feature type="region of interest" description="Disordered" evidence="1">
    <location>
        <begin position="51"/>
        <end position="71"/>
    </location>
</feature>
<keyword evidence="4" id="KW-1185">Reference proteome</keyword>
<dbReference type="AlphaFoldDB" id="A0A2J6T721"/>
<name>A0A2J6T721_9HELO</name>
<evidence type="ECO:0000259" key="2">
    <source>
        <dbReference type="Pfam" id="PF13961"/>
    </source>
</evidence>
<evidence type="ECO:0000313" key="4">
    <source>
        <dbReference type="Proteomes" id="UP000235371"/>
    </source>
</evidence>
<dbReference type="EMBL" id="KZ613817">
    <property type="protein sequence ID" value="PMD58825.1"/>
    <property type="molecule type" value="Genomic_DNA"/>
</dbReference>
<organism evidence="3 4">
    <name type="scientific">Hyaloscypha bicolor E</name>
    <dbReference type="NCBI Taxonomy" id="1095630"/>
    <lineage>
        <taxon>Eukaryota</taxon>
        <taxon>Fungi</taxon>
        <taxon>Dikarya</taxon>
        <taxon>Ascomycota</taxon>
        <taxon>Pezizomycotina</taxon>
        <taxon>Leotiomycetes</taxon>
        <taxon>Helotiales</taxon>
        <taxon>Hyaloscyphaceae</taxon>
        <taxon>Hyaloscypha</taxon>
        <taxon>Hyaloscypha bicolor</taxon>
    </lineage>
</organism>
<proteinExistence type="predicted"/>
<protein>
    <recommendedName>
        <fullName evidence="2">DUF4219 domain-containing protein</fullName>
    </recommendedName>
</protein>
<feature type="domain" description="DUF4219" evidence="2">
    <location>
        <begin position="15"/>
        <end position="41"/>
    </location>
</feature>
<dbReference type="InParanoid" id="A0A2J6T721"/>
<dbReference type="InterPro" id="IPR025314">
    <property type="entry name" value="DUF4219"/>
</dbReference>
<dbReference type="RefSeq" id="XP_024735729.1">
    <property type="nucleotide sequence ID" value="XM_024888625.1"/>
</dbReference>
<dbReference type="GeneID" id="36596701"/>
<accession>A0A2J6T721</accession>
<reference evidence="3 4" key="1">
    <citation type="submission" date="2016-04" db="EMBL/GenBank/DDBJ databases">
        <title>A degradative enzymes factory behind the ericoid mycorrhizal symbiosis.</title>
        <authorList>
            <consortium name="DOE Joint Genome Institute"/>
            <person name="Martino E."/>
            <person name="Morin E."/>
            <person name="Grelet G."/>
            <person name="Kuo A."/>
            <person name="Kohler A."/>
            <person name="Daghino S."/>
            <person name="Barry K."/>
            <person name="Choi C."/>
            <person name="Cichocki N."/>
            <person name="Clum A."/>
            <person name="Copeland A."/>
            <person name="Hainaut M."/>
            <person name="Haridas S."/>
            <person name="Labutti K."/>
            <person name="Lindquist E."/>
            <person name="Lipzen A."/>
            <person name="Khouja H.-R."/>
            <person name="Murat C."/>
            <person name="Ohm R."/>
            <person name="Olson A."/>
            <person name="Spatafora J."/>
            <person name="Veneault-Fourrey C."/>
            <person name="Henrissat B."/>
            <person name="Grigoriev I."/>
            <person name="Martin F."/>
            <person name="Perotto S."/>
        </authorList>
    </citation>
    <scope>NUCLEOTIDE SEQUENCE [LARGE SCALE GENOMIC DNA]</scope>
    <source>
        <strain evidence="3 4">E</strain>
    </source>
</reference>
<evidence type="ECO:0000256" key="1">
    <source>
        <dbReference type="SAM" id="MobiDB-lite"/>
    </source>
</evidence>
<dbReference type="OrthoDB" id="3438996at2759"/>